<evidence type="ECO:0000313" key="2">
    <source>
        <dbReference type="Proteomes" id="UP000029120"/>
    </source>
</evidence>
<keyword evidence="2" id="KW-1185">Reference proteome</keyword>
<reference evidence="2" key="1">
    <citation type="journal article" date="2015" name="Nat. Plants">
        <title>Genome expansion of Arabis alpina linked with retrotransposition and reduced symmetric DNA methylation.</title>
        <authorList>
            <person name="Willing E.M."/>
            <person name="Rawat V."/>
            <person name="Mandakova T."/>
            <person name="Maumus F."/>
            <person name="James G.V."/>
            <person name="Nordstroem K.J."/>
            <person name="Becker C."/>
            <person name="Warthmann N."/>
            <person name="Chica C."/>
            <person name="Szarzynska B."/>
            <person name="Zytnicki M."/>
            <person name="Albani M.C."/>
            <person name="Kiefer C."/>
            <person name="Bergonzi S."/>
            <person name="Castaings L."/>
            <person name="Mateos J.L."/>
            <person name="Berns M.C."/>
            <person name="Bujdoso N."/>
            <person name="Piofczyk T."/>
            <person name="de Lorenzo L."/>
            <person name="Barrero-Sicilia C."/>
            <person name="Mateos I."/>
            <person name="Piednoel M."/>
            <person name="Hagmann J."/>
            <person name="Chen-Min-Tao R."/>
            <person name="Iglesias-Fernandez R."/>
            <person name="Schuster S.C."/>
            <person name="Alonso-Blanco C."/>
            <person name="Roudier F."/>
            <person name="Carbonero P."/>
            <person name="Paz-Ares J."/>
            <person name="Davis S.J."/>
            <person name="Pecinka A."/>
            <person name="Quesneville H."/>
            <person name="Colot V."/>
            <person name="Lysak M.A."/>
            <person name="Weigel D."/>
            <person name="Coupland G."/>
            <person name="Schneeberger K."/>
        </authorList>
    </citation>
    <scope>NUCLEOTIDE SEQUENCE [LARGE SCALE GENOMIC DNA]</scope>
    <source>
        <strain evidence="2">cv. Pajares</strain>
    </source>
</reference>
<dbReference type="Gramene" id="KFK23739">
    <property type="protein sequence ID" value="KFK23739"/>
    <property type="gene ID" value="AALP_AAs52881U000100"/>
</dbReference>
<dbReference type="EMBL" id="KL975812">
    <property type="protein sequence ID" value="KFK23739.1"/>
    <property type="molecule type" value="Genomic_DNA"/>
</dbReference>
<accession>A0A087G1I7</accession>
<dbReference type="Proteomes" id="UP000029120">
    <property type="component" value="Unassembled WGS sequence"/>
</dbReference>
<feature type="non-terminal residue" evidence="1">
    <location>
        <position position="25"/>
    </location>
</feature>
<protein>
    <submittedName>
        <fullName evidence="1">Uncharacterized protein</fullName>
    </submittedName>
</protein>
<organism evidence="1 2">
    <name type="scientific">Arabis alpina</name>
    <name type="common">Alpine rock-cress</name>
    <dbReference type="NCBI Taxonomy" id="50452"/>
    <lineage>
        <taxon>Eukaryota</taxon>
        <taxon>Viridiplantae</taxon>
        <taxon>Streptophyta</taxon>
        <taxon>Embryophyta</taxon>
        <taxon>Tracheophyta</taxon>
        <taxon>Spermatophyta</taxon>
        <taxon>Magnoliopsida</taxon>
        <taxon>eudicotyledons</taxon>
        <taxon>Gunneridae</taxon>
        <taxon>Pentapetalae</taxon>
        <taxon>rosids</taxon>
        <taxon>malvids</taxon>
        <taxon>Brassicales</taxon>
        <taxon>Brassicaceae</taxon>
        <taxon>Arabideae</taxon>
        <taxon>Arabis</taxon>
    </lineage>
</organism>
<evidence type="ECO:0000313" key="1">
    <source>
        <dbReference type="EMBL" id="KFK23739.1"/>
    </source>
</evidence>
<proteinExistence type="predicted"/>
<gene>
    <name evidence="1" type="ORF">AALP_AAs52881U000100</name>
</gene>
<dbReference type="AlphaFoldDB" id="A0A087G1I7"/>
<name>A0A087G1I7_ARAAL</name>
<sequence length="25" mass="2913">MRFPDPAISICVFDEFVVRIIAIFL</sequence>